<evidence type="ECO:0000313" key="4">
    <source>
        <dbReference type="Proteomes" id="UP000662200"/>
    </source>
</evidence>
<evidence type="ECO:0000256" key="1">
    <source>
        <dbReference type="ARBA" id="ARBA00004613"/>
    </source>
</evidence>
<dbReference type="PANTHER" id="PTHR38340:SF1">
    <property type="entry name" value="S-LAYER PROTEIN"/>
    <property type="match status" value="1"/>
</dbReference>
<reference evidence="3" key="1">
    <citation type="journal article" date="2014" name="Int. J. Syst. Evol. Microbiol.">
        <title>Complete genome sequence of Corynebacterium casei LMG S-19264T (=DSM 44701T), isolated from a smear-ripened cheese.</title>
        <authorList>
            <consortium name="US DOE Joint Genome Institute (JGI-PGF)"/>
            <person name="Walter F."/>
            <person name="Albersmeier A."/>
            <person name="Kalinowski J."/>
            <person name="Ruckert C."/>
        </authorList>
    </citation>
    <scope>NUCLEOTIDE SEQUENCE</scope>
    <source>
        <strain evidence="3">JCM 3091</strain>
    </source>
</reference>
<dbReference type="GO" id="GO:0005576">
    <property type="term" value="C:extracellular region"/>
    <property type="evidence" value="ECO:0007669"/>
    <property type="project" value="UniProtKB-SubCell"/>
</dbReference>
<dbReference type="InterPro" id="IPR050557">
    <property type="entry name" value="RTX_toxin/Mannuronan_C5-epim"/>
</dbReference>
<dbReference type="Gene3D" id="2.150.10.10">
    <property type="entry name" value="Serralysin-like metalloprotease, C-terminal"/>
    <property type="match status" value="1"/>
</dbReference>
<name>A0A8J3FEN9_9ACTN</name>
<dbReference type="InterPro" id="IPR001343">
    <property type="entry name" value="Hemolysn_Ca-bd"/>
</dbReference>
<keyword evidence="4" id="KW-1185">Reference proteome</keyword>
<dbReference type="PANTHER" id="PTHR38340">
    <property type="entry name" value="S-LAYER PROTEIN"/>
    <property type="match status" value="1"/>
</dbReference>
<protein>
    <recommendedName>
        <fullName evidence="5">Calcium-binding protein</fullName>
    </recommendedName>
</protein>
<sequence length="307" mass="30316">MTAFGGYQVRLVGWVSLPARQPSGSPNSMRLTCRTVTVATAGLTAVGLLTAGVTAAYAVAEPAPPGVNVVAAKCGATGSHWMAMRFTAGATAVRLLSNSNPGNLGARLVSNPGYEQGPGRTLVMNVAEDLHDVVNIVLEVTGAAAAAHIAVRVHTGHKGGVGGPGIDFMLGSDADSNAFDGGEGQDVLCGMGSHDSLNGGPGDDLVFGGAGNDRTVGADGNDLLLGEAGDDYVEGGAGDDFMCGGPAGAGAGDNDEIQGGPGRDVVGAVHGGDKVYGGADADSIAVAGGARVLDREDGDRVVVTPLP</sequence>
<keyword evidence="2" id="KW-0964">Secreted</keyword>
<dbReference type="AlphaFoldDB" id="A0A8J3FEN9"/>
<dbReference type="EMBL" id="BMQC01000002">
    <property type="protein sequence ID" value="GGK16423.1"/>
    <property type="molecule type" value="Genomic_DNA"/>
</dbReference>
<dbReference type="InterPro" id="IPR011049">
    <property type="entry name" value="Serralysin-like_metalloprot_C"/>
</dbReference>
<dbReference type="Proteomes" id="UP000662200">
    <property type="component" value="Unassembled WGS sequence"/>
</dbReference>
<reference evidence="3" key="2">
    <citation type="submission" date="2020-09" db="EMBL/GenBank/DDBJ databases">
        <authorList>
            <person name="Sun Q."/>
            <person name="Ohkuma M."/>
        </authorList>
    </citation>
    <scope>NUCLEOTIDE SEQUENCE</scope>
    <source>
        <strain evidence="3">JCM 3091</strain>
    </source>
</reference>
<organism evidence="3 4">
    <name type="scientific">Pilimelia terevasa</name>
    <dbReference type="NCBI Taxonomy" id="53372"/>
    <lineage>
        <taxon>Bacteria</taxon>
        <taxon>Bacillati</taxon>
        <taxon>Actinomycetota</taxon>
        <taxon>Actinomycetes</taxon>
        <taxon>Micromonosporales</taxon>
        <taxon>Micromonosporaceae</taxon>
        <taxon>Pilimelia</taxon>
    </lineage>
</organism>
<dbReference type="GO" id="GO:0005509">
    <property type="term" value="F:calcium ion binding"/>
    <property type="evidence" value="ECO:0007669"/>
    <property type="project" value="InterPro"/>
</dbReference>
<comment type="caution">
    <text evidence="3">The sequence shown here is derived from an EMBL/GenBank/DDBJ whole genome shotgun (WGS) entry which is preliminary data.</text>
</comment>
<accession>A0A8J3FEN9</accession>
<dbReference type="SUPFAM" id="SSF51120">
    <property type="entry name" value="beta-Roll"/>
    <property type="match status" value="1"/>
</dbReference>
<dbReference type="PRINTS" id="PR00313">
    <property type="entry name" value="CABNDNGRPT"/>
</dbReference>
<evidence type="ECO:0000313" key="3">
    <source>
        <dbReference type="EMBL" id="GGK16423.1"/>
    </source>
</evidence>
<evidence type="ECO:0000256" key="2">
    <source>
        <dbReference type="ARBA" id="ARBA00022525"/>
    </source>
</evidence>
<comment type="subcellular location">
    <subcellularLocation>
        <location evidence="1">Secreted</location>
    </subcellularLocation>
</comment>
<evidence type="ECO:0008006" key="5">
    <source>
        <dbReference type="Google" id="ProtNLM"/>
    </source>
</evidence>
<gene>
    <name evidence="3" type="ORF">GCM10010124_06280</name>
</gene>
<proteinExistence type="predicted"/>
<dbReference type="Pfam" id="PF00353">
    <property type="entry name" value="HemolysinCabind"/>
    <property type="match status" value="4"/>
</dbReference>